<dbReference type="SUPFAM" id="SSF90123">
    <property type="entry name" value="ABC transporter transmembrane region"/>
    <property type="match status" value="1"/>
</dbReference>
<dbReference type="PROSITE" id="PS50929">
    <property type="entry name" value="ABC_TM1F"/>
    <property type="match status" value="1"/>
</dbReference>
<dbReference type="PANTHER" id="PTHR24221">
    <property type="entry name" value="ATP-BINDING CASSETTE SUB-FAMILY B"/>
    <property type="match status" value="1"/>
</dbReference>
<dbReference type="SUPFAM" id="SSF52540">
    <property type="entry name" value="P-loop containing nucleoside triphosphate hydrolases"/>
    <property type="match status" value="1"/>
</dbReference>
<dbReference type="EMBL" id="CP058561">
    <property type="protein sequence ID" value="QUH29536.1"/>
    <property type="molecule type" value="Genomic_DNA"/>
</dbReference>
<proteinExistence type="predicted"/>
<dbReference type="AlphaFoldDB" id="A0A8J8MAR9"/>
<reference evidence="11 12" key="1">
    <citation type="submission" date="2020-07" db="EMBL/GenBank/DDBJ databases">
        <title>Vallitalea guaymasensis genome.</title>
        <authorList>
            <person name="Postec A."/>
        </authorList>
    </citation>
    <scope>NUCLEOTIDE SEQUENCE [LARGE SCALE GENOMIC DNA]</scope>
    <source>
        <strain evidence="11 12">Ra1766G1</strain>
    </source>
</reference>
<dbReference type="KEGG" id="vgu:HYG85_11710"/>
<gene>
    <name evidence="11" type="ORF">HYG85_11710</name>
</gene>
<dbReference type="FunFam" id="3.40.50.300:FF:000287">
    <property type="entry name" value="Multidrug ABC transporter ATP-binding protein"/>
    <property type="match status" value="1"/>
</dbReference>
<feature type="transmembrane region" description="Helical" evidence="8">
    <location>
        <begin position="287"/>
        <end position="306"/>
    </location>
</feature>
<evidence type="ECO:0000313" key="12">
    <source>
        <dbReference type="Proteomes" id="UP000677305"/>
    </source>
</evidence>
<feature type="domain" description="ABC transmembrane type-1" evidence="10">
    <location>
        <begin position="38"/>
        <end position="318"/>
    </location>
</feature>
<dbReference type="InterPro" id="IPR017871">
    <property type="entry name" value="ABC_transporter-like_CS"/>
</dbReference>
<dbReference type="GO" id="GO:0140359">
    <property type="term" value="F:ABC-type transporter activity"/>
    <property type="evidence" value="ECO:0007669"/>
    <property type="project" value="InterPro"/>
</dbReference>
<keyword evidence="3 8" id="KW-0812">Transmembrane</keyword>
<dbReference type="GO" id="GO:0016887">
    <property type="term" value="F:ATP hydrolysis activity"/>
    <property type="evidence" value="ECO:0007669"/>
    <property type="project" value="InterPro"/>
</dbReference>
<evidence type="ECO:0000256" key="2">
    <source>
        <dbReference type="ARBA" id="ARBA00022448"/>
    </source>
</evidence>
<dbReference type="PROSITE" id="PS50893">
    <property type="entry name" value="ABC_TRANSPORTER_2"/>
    <property type="match status" value="1"/>
</dbReference>
<evidence type="ECO:0000256" key="3">
    <source>
        <dbReference type="ARBA" id="ARBA00022692"/>
    </source>
</evidence>
<keyword evidence="5 11" id="KW-0067">ATP-binding</keyword>
<comment type="subcellular location">
    <subcellularLocation>
        <location evidence="1">Cell membrane</location>
        <topology evidence="1">Multi-pass membrane protein</topology>
    </subcellularLocation>
</comment>
<feature type="transmembrane region" description="Helical" evidence="8">
    <location>
        <begin position="151"/>
        <end position="171"/>
    </location>
</feature>
<feature type="transmembrane region" description="Helical" evidence="8">
    <location>
        <begin position="35"/>
        <end position="60"/>
    </location>
</feature>
<dbReference type="InterPro" id="IPR036640">
    <property type="entry name" value="ABC1_TM_sf"/>
</dbReference>
<dbReference type="GO" id="GO:0005886">
    <property type="term" value="C:plasma membrane"/>
    <property type="evidence" value="ECO:0007669"/>
    <property type="project" value="UniProtKB-SubCell"/>
</dbReference>
<evidence type="ECO:0000256" key="7">
    <source>
        <dbReference type="ARBA" id="ARBA00023136"/>
    </source>
</evidence>
<evidence type="ECO:0000256" key="5">
    <source>
        <dbReference type="ARBA" id="ARBA00022840"/>
    </source>
</evidence>
<feature type="transmembrane region" description="Helical" evidence="8">
    <location>
        <begin position="258"/>
        <end position="281"/>
    </location>
</feature>
<dbReference type="Gene3D" id="3.40.50.300">
    <property type="entry name" value="P-loop containing nucleotide triphosphate hydrolases"/>
    <property type="match status" value="1"/>
</dbReference>
<dbReference type="RefSeq" id="WP_212693576.1">
    <property type="nucleotide sequence ID" value="NZ_CP058561.1"/>
</dbReference>
<keyword evidence="4" id="KW-0547">Nucleotide-binding</keyword>
<dbReference type="Gene3D" id="1.20.1560.10">
    <property type="entry name" value="ABC transporter type 1, transmembrane domain"/>
    <property type="match status" value="1"/>
</dbReference>
<keyword evidence="2" id="KW-0813">Transport</keyword>
<evidence type="ECO:0000259" key="10">
    <source>
        <dbReference type="PROSITE" id="PS50929"/>
    </source>
</evidence>
<evidence type="ECO:0000256" key="1">
    <source>
        <dbReference type="ARBA" id="ARBA00004651"/>
    </source>
</evidence>
<keyword evidence="6 8" id="KW-1133">Transmembrane helix</keyword>
<dbReference type="InterPro" id="IPR027417">
    <property type="entry name" value="P-loop_NTPase"/>
</dbReference>
<dbReference type="Pfam" id="PF00664">
    <property type="entry name" value="ABC_membrane"/>
    <property type="match status" value="1"/>
</dbReference>
<dbReference type="GO" id="GO:0005524">
    <property type="term" value="F:ATP binding"/>
    <property type="evidence" value="ECO:0007669"/>
    <property type="project" value="UniProtKB-KW"/>
</dbReference>
<feature type="transmembrane region" description="Helical" evidence="8">
    <location>
        <begin position="72"/>
        <end position="90"/>
    </location>
</feature>
<evidence type="ECO:0000256" key="6">
    <source>
        <dbReference type="ARBA" id="ARBA00022989"/>
    </source>
</evidence>
<dbReference type="PROSITE" id="PS00211">
    <property type="entry name" value="ABC_TRANSPORTER_1"/>
    <property type="match status" value="1"/>
</dbReference>
<dbReference type="InterPro" id="IPR003593">
    <property type="entry name" value="AAA+_ATPase"/>
</dbReference>
<evidence type="ECO:0000259" key="9">
    <source>
        <dbReference type="PROSITE" id="PS50893"/>
    </source>
</evidence>
<dbReference type="CDD" id="cd18545">
    <property type="entry name" value="ABC_6TM_YknV_like"/>
    <property type="match status" value="1"/>
</dbReference>
<dbReference type="InterPro" id="IPR039421">
    <property type="entry name" value="Type_1_exporter"/>
</dbReference>
<dbReference type="Proteomes" id="UP000677305">
    <property type="component" value="Chromosome"/>
</dbReference>
<dbReference type="Pfam" id="PF00005">
    <property type="entry name" value="ABC_tran"/>
    <property type="match status" value="1"/>
</dbReference>
<feature type="transmembrane region" description="Helical" evidence="8">
    <location>
        <begin position="177"/>
        <end position="197"/>
    </location>
</feature>
<evidence type="ECO:0000256" key="4">
    <source>
        <dbReference type="ARBA" id="ARBA00022741"/>
    </source>
</evidence>
<evidence type="ECO:0000313" key="11">
    <source>
        <dbReference type="EMBL" id="QUH29536.1"/>
    </source>
</evidence>
<protein>
    <submittedName>
        <fullName evidence="11">ABC transporter ATP-binding protein</fullName>
    </submittedName>
</protein>
<dbReference type="InterPro" id="IPR011527">
    <property type="entry name" value="ABC1_TM_dom"/>
</dbReference>
<keyword evidence="7 8" id="KW-0472">Membrane</keyword>
<dbReference type="SMART" id="SM00382">
    <property type="entry name" value="AAA"/>
    <property type="match status" value="1"/>
</dbReference>
<keyword evidence="12" id="KW-1185">Reference proteome</keyword>
<evidence type="ECO:0000256" key="8">
    <source>
        <dbReference type="SAM" id="Phobius"/>
    </source>
</evidence>
<organism evidence="11 12">
    <name type="scientific">Vallitalea guaymasensis</name>
    <dbReference type="NCBI Taxonomy" id="1185412"/>
    <lineage>
        <taxon>Bacteria</taxon>
        <taxon>Bacillati</taxon>
        <taxon>Bacillota</taxon>
        <taxon>Clostridia</taxon>
        <taxon>Lachnospirales</taxon>
        <taxon>Vallitaleaceae</taxon>
        <taxon>Vallitalea</taxon>
    </lineage>
</organism>
<accession>A0A8J8MAR9</accession>
<dbReference type="PANTHER" id="PTHR24221:SF436">
    <property type="entry name" value="LMO0107 PROTEIN"/>
    <property type="match status" value="1"/>
</dbReference>
<feature type="domain" description="ABC transporter" evidence="9">
    <location>
        <begin position="352"/>
        <end position="586"/>
    </location>
</feature>
<sequence length="592" mass="67554">MAVNNFREDEQSKEELKKVTILRLFSYMKKYKKEIIHVLIIMGLIITVNVLNPILMKIAIDDYIKKFNAKGLYVIGIIAIIMNLISRYCMKKRIVIMSKVSNRVLMEIRQELYEHLQKLSFNFFDNRPVGKVLARVIGDVNSLKSVLTNSVISLIPDFVTLIVVLIIMFVLNVKLALGALALLPLLVFGMYFVQVRAHRRWQIFRKKNSNMNAYTHENFSGIRVVQSFTAEQYTSKTFRELLSEHKRSFINAVRLNDIFWPMVEISWGIGTIMVFLIGVNLSSKNEITVGTLIAFTTYVGMFWQPIMNLSNFYNQLITNIAGAERIFEILDTKPDIKDIRNAKKMPSIKGNVTFDNITFGYDEKVKVLEDVSFNIKEGETIALVGPTGAGKTTIVNLLSRFYDVNEGTVKIDGIDIRDVSIESLRSQMGIMTQDTFLFTGTIKDNIRYGKLDATDEEIIESAKAVHAHEFIMKLEKGYDTAVNERGTKLSVGQRQLIAFARIMLSKPKILILDEATSSIDTHTERLVQKGIEELLKNRTSFVIAHRLSTIQKANRIFVVDKGNILESGNHDELMNQEGIYYNLYMAQFEAIS</sequence>
<name>A0A8J8MAR9_9FIRM</name>
<dbReference type="InterPro" id="IPR003439">
    <property type="entry name" value="ABC_transporter-like_ATP-bd"/>
</dbReference>